<feature type="domain" description="PAC" evidence="3">
    <location>
        <begin position="274"/>
        <end position="325"/>
    </location>
</feature>
<dbReference type="NCBIfam" id="TIGR00254">
    <property type="entry name" value="GGDEF"/>
    <property type="match status" value="1"/>
</dbReference>
<dbReference type="InterPro" id="IPR000014">
    <property type="entry name" value="PAS"/>
</dbReference>
<dbReference type="PANTHER" id="PTHR45228:SF1">
    <property type="entry name" value="CYCLIC DI-GMP PHOSPHODIESTERASE TM_0186"/>
    <property type="match status" value="1"/>
</dbReference>
<dbReference type="Pfam" id="PF00990">
    <property type="entry name" value="GGDEF"/>
    <property type="match status" value="1"/>
</dbReference>
<dbReference type="PROSITE" id="PS51832">
    <property type="entry name" value="HD_GYP"/>
    <property type="match status" value="1"/>
</dbReference>
<feature type="transmembrane region" description="Helical" evidence="1">
    <location>
        <begin position="90"/>
        <end position="108"/>
    </location>
</feature>
<dbReference type="InterPro" id="IPR003607">
    <property type="entry name" value="HD/PDEase_dom"/>
</dbReference>
<dbReference type="CDD" id="cd01949">
    <property type="entry name" value="GGDEF"/>
    <property type="match status" value="1"/>
</dbReference>
<dbReference type="CDD" id="cd00130">
    <property type="entry name" value="PAS"/>
    <property type="match status" value="1"/>
</dbReference>
<feature type="transmembrane region" description="Helical" evidence="1">
    <location>
        <begin position="142"/>
        <end position="163"/>
    </location>
</feature>
<accession>A0A1I2PS27</accession>
<dbReference type="Pfam" id="PF00989">
    <property type="entry name" value="PAS"/>
    <property type="match status" value="1"/>
</dbReference>
<reference evidence="7" key="1">
    <citation type="submission" date="2016-10" db="EMBL/GenBank/DDBJ databases">
        <authorList>
            <person name="Varghese N."/>
            <person name="Submissions S."/>
        </authorList>
    </citation>
    <scope>NUCLEOTIDE SEQUENCE [LARGE SCALE GENOMIC DNA]</scope>
    <source>
        <strain evidence="7">DSM 17038</strain>
    </source>
</reference>
<dbReference type="Proteomes" id="UP000199337">
    <property type="component" value="Unassembled WGS sequence"/>
</dbReference>
<dbReference type="Pfam" id="PF13487">
    <property type="entry name" value="HD_5"/>
    <property type="match status" value="1"/>
</dbReference>
<evidence type="ECO:0000259" key="4">
    <source>
        <dbReference type="PROSITE" id="PS50887"/>
    </source>
</evidence>
<dbReference type="STRING" id="341036.SAMN05660649_00942"/>
<proteinExistence type="predicted"/>
<evidence type="ECO:0000313" key="6">
    <source>
        <dbReference type="EMBL" id="SFG16416.1"/>
    </source>
</evidence>
<dbReference type="PROSITE" id="PS50887">
    <property type="entry name" value="GGDEF"/>
    <property type="match status" value="1"/>
</dbReference>
<dbReference type="InterPro" id="IPR013767">
    <property type="entry name" value="PAS_fold"/>
</dbReference>
<feature type="domain" description="HD-GYP" evidence="5">
    <location>
        <begin position="477"/>
        <end position="671"/>
    </location>
</feature>
<dbReference type="InterPro" id="IPR043128">
    <property type="entry name" value="Rev_trsase/Diguanyl_cyclase"/>
</dbReference>
<evidence type="ECO:0000313" key="7">
    <source>
        <dbReference type="Proteomes" id="UP000199337"/>
    </source>
</evidence>
<evidence type="ECO:0000259" key="3">
    <source>
        <dbReference type="PROSITE" id="PS50113"/>
    </source>
</evidence>
<dbReference type="RefSeq" id="WP_165613378.1">
    <property type="nucleotide sequence ID" value="NZ_FOOX01000002.1"/>
</dbReference>
<sequence length="671" mass="76353">MEHVVIGAISVVAVFTIIIFSLYLQSWEKCMYIWAWSWLINLVGLIALLFLIFHYNDNLIITHTIASVYVAPLLLYLGSCEFFDRPVNKSIILGILAAGIFNITGIFIKLPFMLYFIPACICLFIMFFVTGRMFLQDSLKSFAGWFMLANGVHILGSPFLYPVDQYQHWGYFLTSFFFTGISISLLVHYFQNRNNMLARSEAKYQELADFLPDVVYEMDLNGRLTYVNKNAFAFWKATREDYDKGLNVLDFIVPEDRTKVKENIQKLIMGVDTGPNEYTGQRRDGTRFPVIIRSTPIYRKGKAVGFRGFIIDITERKKLEMKMQYLSCYDALTGLKSRYGFQQDVARLLENNTYKLGVIICDVDGLKLVNDTMGHHAGDEMLKCVARIIKKMTRDIDVTARVGGDEFCIVVPVTRSGIVEETAQLLRKGITGHNKTNPKLPLSLSVGYAIGDDPANDLMQLYKQADDFMYRNKLHHSQSNRSAIVQTLMKALKARDFITEGHAERLQDLVIDIASIIRLSEEKLSDLRLLAQFHDIGKVGIPDRILFKPGPLTGEEKKEMERHCEIGFRIARSSNELASIAEWVLRHHEWWNGEGYPLGLKREEIPLECRILAIADAYDAMTSDRPYRKAMSHFEALVELKAGAGTQFDPHLIAKFIKAAGKNACDQAANI</sequence>
<keyword evidence="1" id="KW-0812">Transmembrane</keyword>
<dbReference type="InterPro" id="IPR000160">
    <property type="entry name" value="GGDEF_dom"/>
</dbReference>
<dbReference type="SMART" id="SM00267">
    <property type="entry name" value="GGDEF"/>
    <property type="match status" value="1"/>
</dbReference>
<evidence type="ECO:0000256" key="1">
    <source>
        <dbReference type="SAM" id="Phobius"/>
    </source>
</evidence>
<feature type="transmembrane region" description="Helical" evidence="1">
    <location>
        <begin position="31"/>
        <end position="53"/>
    </location>
</feature>
<feature type="transmembrane region" description="Helical" evidence="1">
    <location>
        <begin position="59"/>
        <end position="78"/>
    </location>
</feature>
<dbReference type="InterPro" id="IPR037522">
    <property type="entry name" value="HD_GYP_dom"/>
</dbReference>
<dbReference type="PANTHER" id="PTHR45228">
    <property type="entry name" value="CYCLIC DI-GMP PHOSPHODIESTERASE TM_0186-RELATED"/>
    <property type="match status" value="1"/>
</dbReference>
<dbReference type="NCBIfam" id="TIGR00229">
    <property type="entry name" value="sensory_box"/>
    <property type="match status" value="1"/>
</dbReference>
<dbReference type="InterPro" id="IPR000700">
    <property type="entry name" value="PAS-assoc_C"/>
</dbReference>
<feature type="transmembrane region" description="Helical" evidence="1">
    <location>
        <begin position="6"/>
        <end position="24"/>
    </location>
</feature>
<dbReference type="InterPro" id="IPR052020">
    <property type="entry name" value="Cyclic_di-GMP/3'3'-cGAMP_PDE"/>
</dbReference>
<keyword evidence="1" id="KW-1133">Transmembrane helix</keyword>
<dbReference type="Gene3D" id="3.30.70.270">
    <property type="match status" value="1"/>
</dbReference>
<dbReference type="InterPro" id="IPR001610">
    <property type="entry name" value="PAC"/>
</dbReference>
<dbReference type="InterPro" id="IPR029787">
    <property type="entry name" value="Nucleotide_cyclase"/>
</dbReference>
<evidence type="ECO:0000259" key="2">
    <source>
        <dbReference type="PROSITE" id="PS50112"/>
    </source>
</evidence>
<keyword evidence="7" id="KW-1185">Reference proteome</keyword>
<feature type="domain" description="PAS" evidence="2">
    <location>
        <begin position="200"/>
        <end position="271"/>
    </location>
</feature>
<dbReference type="SMART" id="SM00471">
    <property type="entry name" value="HDc"/>
    <property type="match status" value="1"/>
</dbReference>
<feature type="transmembrane region" description="Helical" evidence="1">
    <location>
        <begin position="169"/>
        <end position="190"/>
    </location>
</feature>
<gene>
    <name evidence="6" type="ORF">SAMN05660649_00942</name>
</gene>
<dbReference type="SMART" id="SM00091">
    <property type="entry name" value="PAS"/>
    <property type="match status" value="1"/>
</dbReference>
<dbReference type="SUPFAM" id="SSF55073">
    <property type="entry name" value="Nucleotide cyclase"/>
    <property type="match status" value="1"/>
</dbReference>
<feature type="transmembrane region" description="Helical" evidence="1">
    <location>
        <begin position="114"/>
        <end position="135"/>
    </location>
</feature>
<dbReference type="Gene3D" id="1.10.3210.10">
    <property type="entry name" value="Hypothetical protein af1432"/>
    <property type="match status" value="1"/>
</dbReference>
<dbReference type="PROSITE" id="PS50113">
    <property type="entry name" value="PAC"/>
    <property type="match status" value="1"/>
</dbReference>
<dbReference type="AlphaFoldDB" id="A0A1I2PS27"/>
<keyword evidence="1" id="KW-0472">Membrane</keyword>
<dbReference type="SUPFAM" id="SSF109604">
    <property type="entry name" value="HD-domain/PDEase-like"/>
    <property type="match status" value="1"/>
</dbReference>
<dbReference type="SMART" id="SM00086">
    <property type="entry name" value="PAC"/>
    <property type="match status" value="1"/>
</dbReference>
<feature type="domain" description="GGDEF" evidence="4">
    <location>
        <begin position="354"/>
        <end position="487"/>
    </location>
</feature>
<dbReference type="Gene3D" id="3.30.450.20">
    <property type="entry name" value="PAS domain"/>
    <property type="match status" value="1"/>
</dbReference>
<dbReference type="PROSITE" id="PS50112">
    <property type="entry name" value="PAS"/>
    <property type="match status" value="1"/>
</dbReference>
<dbReference type="CDD" id="cd00077">
    <property type="entry name" value="HDc"/>
    <property type="match status" value="1"/>
</dbReference>
<protein>
    <submittedName>
        <fullName evidence="6">PAS domain S-box-containing protein/diguanylate cyclase (GGDEF) domain-containing protein</fullName>
    </submittedName>
</protein>
<dbReference type="EMBL" id="FOOX01000002">
    <property type="protein sequence ID" value="SFG16416.1"/>
    <property type="molecule type" value="Genomic_DNA"/>
</dbReference>
<evidence type="ECO:0000259" key="5">
    <source>
        <dbReference type="PROSITE" id="PS51832"/>
    </source>
</evidence>
<dbReference type="InterPro" id="IPR035965">
    <property type="entry name" value="PAS-like_dom_sf"/>
</dbReference>
<organism evidence="6 7">
    <name type="scientific">Desulfotruncus arcticus DSM 17038</name>
    <dbReference type="NCBI Taxonomy" id="1121424"/>
    <lineage>
        <taxon>Bacteria</taxon>
        <taxon>Bacillati</taxon>
        <taxon>Bacillota</taxon>
        <taxon>Clostridia</taxon>
        <taxon>Eubacteriales</taxon>
        <taxon>Desulfallaceae</taxon>
        <taxon>Desulfotruncus</taxon>
    </lineage>
</organism>
<dbReference type="SUPFAM" id="SSF55785">
    <property type="entry name" value="PYP-like sensor domain (PAS domain)"/>
    <property type="match status" value="1"/>
</dbReference>
<name>A0A1I2PS27_9FIRM</name>